<dbReference type="SUPFAM" id="SSF53850">
    <property type="entry name" value="Periplasmic binding protein-like II"/>
    <property type="match status" value="1"/>
</dbReference>
<feature type="domain" description="HTH lysR-type" evidence="5">
    <location>
        <begin position="13"/>
        <end position="62"/>
    </location>
</feature>
<evidence type="ECO:0000256" key="1">
    <source>
        <dbReference type="ARBA" id="ARBA00009437"/>
    </source>
</evidence>
<keyword evidence="7" id="KW-1185">Reference proteome</keyword>
<keyword evidence="3 6" id="KW-0238">DNA-binding</keyword>
<dbReference type="InterPro" id="IPR058163">
    <property type="entry name" value="LysR-type_TF_proteobact-type"/>
</dbReference>
<keyword evidence="2" id="KW-0805">Transcription regulation</keyword>
<keyword evidence="4" id="KW-0804">Transcription</keyword>
<evidence type="ECO:0000256" key="4">
    <source>
        <dbReference type="ARBA" id="ARBA00023163"/>
    </source>
</evidence>
<accession>A0ABT9SUC3</accession>
<proteinExistence type="inferred from homology"/>
<dbReference type="RefSeq" id="WP_306846807.1">
    <property type="nucleotide sequence ID" value="NZ_JAUSSK010000001.1"/>
</dbReference>
<evidence type="ECO:0000259" key="5">
    <source>
        <dbReference type="PROSITE" id="PS50931"/>
    </source>
</evidence>
<comment type="similarity">
    <text evidence="1">Belongs to the LysR transcriptional regulatory family.</text>
</comment>
<dbReference type="Pfam" id="PF03466">
    <property type="entry name" value="LysR_substrate"/>
    <property type="match status" value="1"/>
</dbReference>
<evidence type="ECO:0000313" key="7">
    <source>
        <dbReference type="Proteomes" id="UP001237737"/>
    </source>
</evidence>
<dbReference type="Pfam" id="PF00126">
    <property type="entry name" value="HTH_1"/>
    <property type="match status" value="1"/>
</dbReference>
<reference evidence="6 7" key="1">
    <citation type="submission" date="2023-07" db="EMBL/GenBank/DDBJ databases">
        <title>Sorghum-associated microbial communities from plants grown in Nebraska, USA.</title>
        <authorList>
            <person name="Schachtman D."/>
        </authorList>
    </citation>
    <scope>NUCLEOTIDE SEQUENCE [LARGE SCALE GENOMIC DNA]</scope>
    <source>
        <strain evidence="6 7">CC60</strain>
    </source>
</reference>
<dbReference type="InterPro" id="IPR005119">
    <property type="entry name" value="LysR_subst-bd"/>
</dbReference>
<dbReference type="InterPro" id="IPR036390">
    <property type="entry name" value="WH_DNA-bd_sf"/>
</dbReference>
<gene>
    <name evidence="6" type="ORF">J2T07_000313</name>
</gene>
<comment type="caution">
    <text evidence="6">The sequence shown here is derived from an EMBL/GenBank/DDBJ whole genome shotgun (WGS) entry which is preliminary data.</text>
</comment>
<dbReference type="Gene3D" id="1.10.10.10">
    <property type="entry name" value="Winged helix-like DNA-binding domain superfamily/Winged helix DNA-binding domain"/>
    <property type="match status" value="1"/>
</dbReference>
<protein>
    <submittedName>
        <fullName evidence="6">DNA-binding transcriptional LysR family regulator</fullName>
    </submittedName>
</protein>
<dbReference type="EMBL" id="JAUSSK010000001">
    <property type="protein sequence ID" value="MDQ0008154.1"/>
    <property type="molecule type" value="Genomic_DNA"/>
</dbReference>
<evidence type="ECO:0000313" key="6">
    <source>
        <dbReference type="EMBL" id="MDQ0008154.1"/>
    </source>
</evidence>
<dbReference type="PANTHER" id="PTHR30537">
    <property type="entry name" value="HTH-TYPE TRANSCRIPTIONAL REGULATOR"/>
    <property type="match status" value="1"/>
</dbReference>
<dbReference type="Gene3D" id="3.40.190.290">
    <property type="match status" value="1"/>
</dbReference>
<name>A0ABT9SUC3_9GAMM</name>
<dbReference type="PROSITE" id="PS50931">
    <property type="entry name" value="HTH_LYSR"/>
    <property type="match status" value="1"/>
</dbReference>
<dbReference type="InterPro" id="IPR000847">
    <property type="entry name" value="LysR_HTH_N"/>
</dbReference>
<dbReference type="InterPro" id="IPR036388">
    <property type="entry name" value="WH-like_DNA-bd_sf"/>
</dbReference>
<evidence type="ECO:0000256" key="2">
    <source>
        <dbReference type="ARBA" id="ARBA00023015"/>
    </source>
</evidence>
<dbReference type="PANTHER" id="PTHR30537:SF31">
    <property type="entry name" value="TRANSCRIPTIONAL REGULATOR, LYSR FAMILY"/>
    <property type="match status" value="1"/>
</dbReference>
<evidence type="ECO:0000256" key="3">
    <source>
        <dbReference type="ARBA" id="ARBA00023125"/>
    </source>
</evidence>
<organism evidence="6 7">
    <name type="scientific">Luteibacter jiangsuensis</name>
    <dbReference type="NCBI Taxonomy" id="637577"/>
    <lineage>
        <taxon>Bacteria</taxon>
        <taxon>Pseudomonadati</taxon>
        <taxon>Pseudomonadota</taxon>
        <taxon>Gammaproteobacteria</taxon>
        <taxon>Lysobacterales</taxon>
        <taxon>Rhodanobacteraceae</taxon>
        <taxon>Luteibacter</taxon>
    </lineage>
</organism>
<dbReference type="Proteomes" id="UP001237737">
    <property type="component" value="Unassembled WGS sequence"/>
</dbReference>
<dbReference type="SUPFAM" id="SSF46785">
    <property type="entry name" value="Winged helix' DNA-binding domain"/>
    <property type="match status" value="1"/>
</dbReference>
<dbReference type="GO" id="GO:0003677">
    <property type="term" value="F:DNA binding"/>
    <property type="evidence" value="ECO:0007669"/>
    <property type="project" value="UniProtKB-KW"/>
</dbReference>
<sequence length="310" mass="33598">MEQINNLGDFFLLVHVVEAGGFSAAATRLGTTRSLLSRRIIALEQRLGTRLLHRNARRFAITEAGERVYRHAAAMCEAAIAAEHAAAPPANAASLVRIEAQGLLSPLVAELVPGFAVTHPRTRLAVTTHGSDIEALLRQQADVILSLRETLPDSSDIVARPLGMVRLVTVGSPDLVRRFGKPVHPASLDETHYLSYASGETSGYRMFRGPVSQRRHARMASADLGALLASARAGLGFAQFPLYMVADDIASGRLRIVLEAFEPQPLPLHALTMSSRSVSEATLNFVRFVQQSLAAMTMRWQESLPAPAHT</sequence>